<dbReference type="GO" id="GO:0000160">
    <property type="term" value="P:phosphorelay signal transduction system"/>
    <property type="evidence" value="ECO:0007669"/>
    <property type="project" value="InterPro"/>
</dbReference>
<keyword evidence="3" id="KW-0804">Transcription</keyword>
<organism evidence="7 8">
    <name type="scientific">Bifidobacterium eulemuris</name>
    <dbReference type="NCBI Taxonomy" id="1765219"/>
    <lineage>
        <taxon>Bacteria</taxon>
        <taxon>Bacillati</taxon>
        <taxon>Actinomycetota</taxon>
        <taxon>Actinomycetes</taxon>
        <taxon>Bifidobacteriales</taxon>
        <taxon>Bifidobacteriaceae</taxon>
        <taxon>Bifidobacterium</taxon>
    </lineage>
</organism>
<dbReference type="SMART" id="SM00448">
    <property type="entry name" value="REC"/>
    <property type="match status" value="1"/>
</dbReference>
<dbReference type="Gene3D" id="1.10.10.10">
    <property type="entry name" value="Winged helix-like DNA-binding domain superfamily/Winged helix DNA-binding domain"/>
    <property type="match status" value="1"/>
</dbReference>
<keyword evidence="1" id="KW-0805">Transcription regulation</keyword>
<dbReference type="PRINTS" id="PR00038">
    <property type="entry name" value="HTHLUXR"/>
</dbReference>
<dbReference type="InterPro" id="IPR036388">
    <property type="entry name" value="WH-like_DNA-bd_sf"/>
</dbReference>
<dbReference type="PROSITE" id="PS50110">
    <property type="entry name" value="RESPONSE_REGULATORY"/>
    <property type="match status" value="1"/>
</dbReference>
<keyword evidence="2" id="KW-0238">DNA-binding</keyword>
<dbReference type="AlphaFoldDB" id="A0A7L9SMR2"/>
<gene>
    <name evidence="7" type="ORF">BE0216_03525</name>
</gene>
<evidence type="ECO:0000259" key="6">
    <source>
        <dbReference type="PROSITE" id="PS50110"/>
    </source>
</evidence>
<dbReference type="PROSITE" id="PS00622">
    <property type="entry name" value="HTH_LUXR_1"/>
    <property type="match status" value="1"/>
</dbReference>
<evidence type="ECO:0000256" key="2">
    <source>
        <dbReference type="ARBA" id="ARBA00023125"/>
    </source>
</evidence>
<dbReference type="InterPro" id="IPR016032">
    <property type="entry name" value="Sig_transdc_resp-reg_C-effctor"/>
</dbReference>
<name>A0A7L9SMR2_9BIFI</name>
<dbReference type="CDD" id="cd00156">
    <property type="entry name" value="REC"/>
    <property type="match status" value="1"/>
</dbReference>
<dbReference type="Gene3D" id="3.40.50.2300">
    <property type="match status" value="1"/>
</dbReference>
<dbReference type="InterPro" id="IPR000792">
    <property type="entry name" value="Tscrpt_reg_LuxR_C"/>
</dbReference>
<dbReference type="PROSITE" id="PS50043">
    <property type="entry name" value="HTH_LUXR_2"/>
    <property type="match status" value="1"/>
</dbReference>
<evidence type="ECO:0000313" key="7">
    <source>
        <dbReference type="EMBL" id="QOL31631.1"/>
    </source>
</evidence>
<dbReference type="InterPro" id="IPR001789">
    <property type="entry name" value="Sig_transdc_resp-reg_receiver"/>
</dbReference>
<evidence type="ECO:0000256" key="3">
    <source>
        <dbReference type="ARBA" id="ARBA00023163"/>
    </source>
</evidence>
<dbReference type="PANTHER" id="PTHR43214:SF24">
    <property type="entry name" value="TRANSCRIPTIONAL REGULATORY PROTEIN NARL-RELATED"/>
    <property type="match status" value="1"/>
</dbReference>
<evidence type="ECO:0000313" key="8">
    <source>
        <dbReference type="Proteomes" id="UP000593943"/>
    </source>
</evidence>
<dbReference type="SMART" id="SM00421">
    <property type="entry name" value="HTH_LUXR"/>
    <property type="match status" value="1"/>
</dbReference>
<dbReference type="GO" id="GO:0003677">
    <property type="term" value="F:DNA binding"/>
    <property type="evidence" value="ECO:0007669"/>
    <property type="project" value="UniProtKB-KW"/>
</dbReference>
<dbReference type="SUPFAM" id="SSF52172">
    <property type="entry name" value="CheY-like"/>
    <property type="match status" value="1"/>
</dbReference>
<proteinExistence type="predicted"/>
<keyword evidence="4" id="KW-0597">Phosphoprotein</keyword>
<dbReference type="RefSeq" id="WP_158217211.1">
    <property type="nucleotide sequence ID" value="NZ_CP062938.1"/>
</dbReference>
<dbReference type="GO" id="GO:0006355">
    <property type="term" value="P:regulation of DNA-templated transcription"/>
    <property type="evidence" value="ECO:0007669"/>
    <property type="project" value="InterPro"/>
</dbReference>
<dbReference type="Proteomes" id="UP000593943">
    <property type="component" value="Chromosome"/>
</dbReference>
<evidence type="ECO:0000256" key="1">
    <source>
        <dbReference type="ARBA" id="ARBA00023015"/>
    </source>
</evidence>
<evidence type="ECO:0000256" key="4">
    <source>
        <dbReference type="PROSITE-ProRule" id="PRU00169"/>
    </source>
</evidence>
<protein>
    <submittedName>
        <fullName evidence="7">Response regulator transcription factor</fullName>
    </submittedName>
</protein>
<dbReference type="KEGG" id="beu:BE0216_03525"/>
<dbReference type="EMBL" id="CP062938">
    <property type="protein sequence ID" value="QOL31631.1"/>
    <property type="molecule type" value="Genomic_DNA"/>
</dbReference>
<keyword evidence="8" id="KW-1185">Reference proteome</keyword>
<dbReference type="InterPro" id="IPR039420">
    <property type="entry name" value="WalR-like"/>
</dbReference>
<dbReference type="OrthoDB" id="9808843at2"/>
<feature type="domain" description="HTH luxR-type" evidence="5">
    <location>
        <begin position="153"/>
        <end position="218"/>
    </location>
</feature>
<dbReference type="PANTHER" id="PTHR43214">
    <property type="entry name" value="TWO-COMPONENT RESPONSE REGULATOR"/>
    <property type="match status" value="1"/>
</dbReference>
<feature type="modified residue" description="4-aspartylphosphate" evidence="4">
    <location>
        <position position="61"/>
    </location>
</feature>
<feature type="domain" description="Response regulatory" evidence="6">
    <location>
        <begin position="10"/>
        <end position="126"/>
    </location>
</feature>
<reference evidence="7 8" key="1">
    <citation type="submission" date="2020-10" db="EMBL/GenBank/DDBJ databases">
        <title>Genome sequencing of Bifidobacterium eulemuris_DSMZ_100216.</title>
        <authorList>
            <person name="Kim J."/>
        </authorList>
    </citation>
    <scope>NUCLEOTIDE SEQUENCE [LARGE SCALE GENOMIC DNA]</scope>
    <source>
        <strain evidence="7 8">DSM 100216</strain>
    </source>
</reference>
<dbReference type="CDD" id="cd06170">
    <property type="entry name" value="LuxR_C_like"/>
    <property type="match status" value="1"/>
</dbReference>
<dbReference type="Pfam" id="PF00196">
    <property type="entry name" value="GerE"/>
    <property type="match status" value="1"/>
</dbReference>
<dbReference type="Pfam" id="PF00072">
    <property type="entry name" value="Response_reg"/>
    <property type="match status" value="1"/>
</dbReference>
<dbReference type="InterPro" id="IPR011006">
    <property type="entry name" value="CheY-like_superfamily"/>
</dbReference>
<dbReference type="SUPFAM" id="SSF46894">
    <property type="entry name" value="C-terminal effector domain of the bipartite response regulators"/>
    <property type="match status" value="1"/>
</dbReference>
<accession>A0A7L9SMR2</accession>
<sequence>MMSVNRSISRLGIIDNDPMALAALSSYIRKRVPVSSLWTASDSNGGLELHLRQNADVLLVDMSMPDMDGPSLIRNIRQRDGKTVIIAMTSFPVSEYAQDAADAGAQAIASKRYPTHIIEVLRSAARGEAVISHDTTVPFDTAQAAHRRILAARPTGFEQLTHLERDILEYCRQGFTSSQIGRMIDMNAATVNTHLKRACCKVGARNRVHLVALWLQHNPPRR</sequence>
<evidence type="ECO:0000259" key="5">
    <source>
        <dbReference type="PROSITE" id="PS50043"/>
    </source>
</evidence>